<accession>A0ABW0XHK7</accession>
<proteinExistence type="inferred from homology"/>
<evidence type="ECO:0000256" key="1">
    <source>
        <dbReference type="ARBA" id="ARBA00000677"/>
    </source>
</evidence>
<dbReference type="EMBL" id="JBHSPC010000017">
    <property type="protein sequence ID" value="MFC5670057.1"/>
    <property type="molecule type" value="Genomic_DNA"/>
</dbReference>
<evidence type="ECO:0000256" key="7">
    <source>
        <dbReference type="RuleBase" id="RU362042"/>
    </source>
</evidence>
<evidence type="ECO:0000256" key="6">
    <source>
        <dbReference type="ARBA" id="ARBA00022801"/>
    </source>
</evidence>
<dbReference type="InterPro" id="IPR019756">
    <property type="entry name" value="Pept_S26A_signal_pept_1_Ser-AS"/>
</dbReference>
<evidence type="ECO:0000256" key="4">
    <source>
        <dbReference type="ARBA" id="ARBA00013208"/>
    </source>
</evidence>
<feature type="transmembrane region" description="Helical" evidence="7">
    <location>
        <begin position="21"/>
        <end position="39"/>
    </location>
</feature>
<dbReference type="InterPro" id="IPR000223">
    <property type="entry name" value="Pept_S26A_signal_pept_1"/>
</dbReference>
<dbReference type="SUPFAM" id="SSF51306">
    <property type="entry name" value="LexA/Signal peptidase"/>
    <property type="match status" value="1"/>
</dbReference>
<keyword evidence="5 7" id="KW-0645">Protease</keyword>
<dbReference type="PROSITE" id="PS00501">
    <property type="entry name" value="SPASE_I_1"/>
    <property type="match status" value="1"/>
</dbReference>
<dbReference type="InterPro" id="IPR036286">
    <property type="entry name" value="LexA/Signal_pep-like_sf"/>
</dbReference>
<name>A0ABW0XHK7_9ACTN</name>
<dbReference type="EC" id="3.4.21.89" evidence="4 7"/>
<dbReference type="PROSITE" id="PS00761">
    <property type="entry name" value="SPASE_I_3"/>
    <property type="match status" value="1"/>
</dbReference>
<sequence length="176" mass="19198">MSPPRRPAVRHLAVPRAAVRRAVACVVVAVAFVAGSLLLERVRVESASMEPTLRAGDHLLVDERAYWRGTPRRGDLVVFDHAGSRLVKRVAAVAGDTVGIEDGVLTVNGRPVTEPAIDRRTLDGLYYGPAHVPHGTVFVLGDNRRHSVDSRQFGPVPVGEVRGRVLMRWWPRPGAP</sequence>
<dbReference type="Proteomes" id="UP001596183">
    <property type="component" value="Unassembled WGS sequence"/>
</dbReference>
<keyword evidence="7" id="KW-0472">Membrane</keyword>
<evidence type="ECO:0000313" key="9">
    <source>
        <dbReference type="EMBL" id="MFC5670057.1"/>
    </source>
</evidence>
<feature type="domain" description="Peptidase S26" evidence="8">
    <location>
        <begin position="24"/>
        <end position="170"/>
    </location>
</feature>
<evidence type="ECO:0000313" key="10">
    <source>
        <dbReference type="Proteomes" id="UP001596183"/>
    </source>
</evidence>
<evidence type="ECO:0000256" key="3">
    <source>
        <dbReference type="ARBA" id="ARBA00009370"/>
    </source>
</evidence>
<dbReference type="InterPro" id="IPR019758">
    <property type="entry name" value="Pept_S26A_signal_pept_1_CS"/>
</dbReference>
<evidence type="ECO:0000256" key="2">
    <source>
        <dbReference type="ARBA" id="ARBA00004401"/>
    </source>
</evidence>
<comment type="similarity">
    <text evidence="3 7">Belongs to the peptidase S26 family.</text>
</comment>
<keyword evidence="6 7" id="KW-0378">Hydrolase</keyword>
<protein>
    <recommendedName>
        <fullName evidence="4 7">Signal peptidase I</fullName>
        <ecNumber evidence="4 7">3.4.21.89</ecNumber>
    </recommendedName>
</protein>
<organism evidence="9 10">
    <name type="scientific">Streptomyces incanus</name>
    <dbReference type="NCBI Taxonomy" id="887453"/>
    <lineage>
        <taxon>Bacteria</taxon>
        <taxon>Bacillati</taxon>
        <taxon>Actinomycetota</taxon>
        <taxon>Actinomycetes</taxon>
        <taxon>Kitasatosporales</taxon>
        <taxon>Streptomycetaceae</taxon>
        <taxon>Streptomyces</taxon>
    </lineage>
</organism>
<keyword evidence="10" id="KW-1185">Reference proteome</keyword>
<dbReference type="InterPro" id="IPR019533">
    <property type="entry name" value="Peptidase_S26"/>
</dbReference>
<dbReference type="Pfam" id="PF10502">
    <property type="entry name" value="Peptidase_S26"/>
    <property type="match status" value="1"/>
</dbReference>
<dbReference type="PRINTS" id="PR00727">
    <property type="entry name" value="LEADERPTASE"/>
</dbReference>
<keyword evidence="7" id="KW-1133">Transmembrane helix</keyword>
<dbReference type="GO" id="GO:0009003">
    <property type="term" value="F:signal peptidase activity"/>
    <property type="evidence" value="ECO:0007669"/>
    <property type="project" value="UniProtKB-EC"/>
</dbReference>
<gene>
    <name evidence="9" type="primary">lepB</name>
    <name evidence="9" type="ORF">ACFP2V_08035</name>
</gene>
<keyword evidence="7" id="KW-0812">Transmembrane</keyword>
<dbReference type="Gene3D" id="2.10.109.10">
    <property type="entry name" value="Umud Fragment, subunit A"/>
    <property type="match status" value="1"/>
</dbReference>
<evidence type="ECO:0000259" key="8">
    <source>
        <dbReference type="Pfam" id="PF10502"/>
    </source>
</evidence>
<comment type="catalytic activity">
    <reaction evidence="1 7">
        <text>Cleavage of hydrophobic, N-terminal signal or leader sequences from secreted and periplasmic proteins.</text>
        <dbReference type="EC" id="3.4.21.89"/>
    </reaction>
</comment>
<evidence type="ECO:0000256" key="5">
    <source>
        <dbReference type="ARBA" id="ARBA00022670"/>
    </source>
</evidence>
<dbReference type="CDD" id="cd06530">
    <property type="entry name" value="S26_SPase_I"/>
    <property type="match status" value="1"/>
</dbReference>
<reference evidence="10" key="1">
    <citation type="journal article" date="2019" name="Int. J. Syst. Evol. Microbiol.">
        <title>The Global Catalogue of Microorganisms (GCM) 10K type strain sequencing project: providing services to taxonomists for standard genome sequencing and annotation.</title>
        <authorList>
            <consortium name="The Broad Institute Genomics Platform"/>
            <consortium name="The Broad Institute Genome Sequencing Center for Infectious Disease"/>
            <person name="Wu L."/>
            <person name="Ma J."/>
        </authorList>
    </citation>
    <scope>NUCLEOTIDE SEQUENCE [LARGE SCALE GENOMIC DNA]</scope>
    <source>
        <strain evidence="10">JCM 13852</strain>
    </source>
</reference>
<comment type="subcellular location">
    <subcellularLocation>
        <location evidence="2">Cell membrane</location>
        <topology evidence="2">Single-pass type II membrane protein</topology>
    </subcellularLocation>
    <subcellularLocation>
        <location evidence="7">Membrane</location>
        <topology evidence="7">Single-pass type II membrane protein</topology>
    </subcellularLocation>
</comment>
<comment type="caution">
    <text evidence="9">The sequence shown here is derived from an EMBL/GenBank/DDBJ whole genome shotgun (WGS) entry which is preliminary data.</text>
</comment>
<dbReference type="RefSeq" id="WP_381207635.1">
    <property type="nucleotide sequence ID" value="NZ_JBHSPC010000017.1"/>
</dbReference>
<dbReference type="NCBIfam" id="TIGR02227">
    <property type="entry name" value="sigpep_I_bact"/>
    <property type="match status" value="1"/>
</dbReference>
<dbReference type="PANTHER" id="PTHR43390:SF1">
    <property type="entry name" value="CHLOROPLAST PROCESSING PEPTIDASE"/>
    <property type="match status" value="1"/>
</dbReference>
<dbReference type="PANTHER" id="PTHR43390">
    <property type="entry name" value="SIGNAL PEPTIDASE I"/>
    <property type="match status" value="1"/>
</dbReference>